<dbReference type="SUPFAM" id="SSF88946">
    <property type="entry name" value="Sigma2 domain of RNA polymerase sigma factors"/>
    <property type="match status" value="1"/>
</dbReference>
<gene>
    <name evidence="1" type="ORF">G6R30_00345</name>
</gene>
<evidence type="ECO:0000313" key="1">
    <source>
        <dbReference type="EMBL" id="MBS9336922.1"/>
    </source>
</evidence>
<evidence type="ECO:0008006" key="3">
    <source>
        <dbReference type="Google" id="ProtNLM"/>
    </source>
</evidence>
<protein>
    <recommendedName>
        <fullName evidence="3">ComX</fullName>
    </recommendedName>
</protein>
<evidence type="ECO:0000313" key="2">
    <source>
        <dbReference type="Proteomes" id="UP001519503"/>
    </source>
</evidence>
<dbReference type="InterPro" id="IPR013325">
    <property type="entry name" value="RNA_pol_sigma_r2"/>
</dbReference>
<reference evidence="1 2" key="1">
    <citation type="submission" date="2020-02" db="EMBL/GenBank/DDBJ databases">
        <title>Fructobacillus sp. isolated from paper mulberry of Taiwan.</title>
        <authorList>
            <person name="Lin S.-T."/>
        </authorList>
    </citation>
    <scope>NUCLEOTIDE SEQUENCE [LARGE SCALE GENOMIC DNA]</scope>
    <source>
        <strain evidence="1 2">S1-1</strain>
    </source>
</reference>
<dbReference type="Proteomes" id="UP001519503">
    <property type="component" value="Unassembled WGS sequence"/>
</dbReference>
<sequence>MGKDFLLPAVVAAQRGHECAYWLLKSATVGLVKRLYEERIAGLLPYDDWESESLVVLLNAVRCFSVNDQRARFSTYYTQALINRATDLKRKESSQKEHFRGQMIPYETVGSTQENIQISGENPEELFLLKDTLERLVLRKGQTYAIGVARLSGHAPLKKRLTGQEKRQLEQVQYHFKKVLQDALLTDRPEIDSLKD</sequence>
<keyword evidence="2" id="KW-1185">Reference proteome</keyword>
<dbReference type="EMBL" id="JAAMFL010000001">
    <property type="protein sequence ID" value="MBS9336922.1"/>
    <property type="molecule type" value="Genomic_DNA"/>
</dbReference>
<name>A0ABS5QVH0_9LACO</name>
<dbReference type="RefSeq" id="WP_213820364.1">
    <property type="nucleotide sequence ID" value="NZ_JAAMFL010000001.1"/>
</dbReference>
<proteinExistence type="predicted"/>
<comment type="caution">
    <text evidence="1">The sequence shown here is derived from an EMBL/GenBank/DDBJ whole genome shotgun (WGS) entry which is preliminary data.</text>
</comment>
<organism evidence="1 2">
    <name type="scientific">Fructobacillus parabroussonetiae</name>
    <dbReference type="NCBI Taxonomy" id="2713174"/>
    <lineage>
        <taxon>Bacteria</taxon>
        <taxon>Bacillati</taxon>
        <taxon>Bacillota</taxon>
        <taxon>Bacilli</taxon>
        <taxon>Lactobacillales</taxon>
        <taxon>Lactobacillaceae</taxon>
        <taxon>Fructobacillus</taxon>
    </lineage>
</organism>
<accession>A0ABS5QVH0</accession>